<sequence length="71" mass="8619">MEKLEKDQLFLLATELDLPQLLKFCQTNKKINKLVCQRDDIWLYKLNKEFPDYRISEITGSYKKIYETLFI</sequence>
<organism evidence="1">
    <name type="scientific">marine sediment metagenome</name>
    <dbReference type="NCBI Taxonomy" id="412755"/>
    <lineage>
        <taxon>unclassified sequences</taxon>
        <taxon>metagenomes</taxon>
        <taxon>ecological metagenomes</taxon>
    </lineage>
</organism>
<protein>
    <recommendedName>
        <fullName evidence="2">F-box domain-containing protein</fullName>
    </recommendedName>
</protein>
<dbReference type="EMBL" id="BART01016483">
    <property type="protein sequence ID" value="GAG82288.1"/>
    <property type="molecule type" value="Genomic_DNA"/>
</dbReference>
<evidence type="ECO:0008006" key="2">
    <source>
        <dbReference type="Google" id="ProtNLM"/>
    </source>
</evidence>
<comment type="caution">
    <text evidence="1">The sequence shown here is derived from an EMBL/GenBank/DDBJ whole genome shotgun (WGS) entry which is preliminary data.</text>
</comment>
<accession>X1BDT0</accession>
<dbReference type="AlphaFoldDB" id="X1BDT0"/>
<proteinExistence type="predicted"/>
<gene>
    <name evidence="1" type="ORF">S01H4_31687</name>
</gene>
<name>X1BDT0_9ZZZZ</name>
<evidence type="ECO:0000313" key="1">
    <source>
        <dbReference type="EMBL" id="GAG82288.1"/>
    </source>
</evidence>
<reference evidence="1" key="1">
    <citation type="journal article" date="2014" name="Front. Microbiol.">
        <title>High frequency of phylogenetically diverse reductive dehalogenase-homologous genes in deep subseafloor sedimentary metagenomes.</title>
        <authorList>
            <person name="Kawai M."/>
            <person name="Futagami T."/>
            <person name="Toyoda A."/>
            <person name="Takaki Y."/>
            <person name="Nishi S."/>
            <person name="Hori S."/>
            <person name="Arai W."/>
            <person name="Tsubouchi T."/>
            <person name="Morono Y."/>
            <person name="Uchiyama I."/>
            <person name="Ito T."/>
            <person name="Fujiyama A."/>
            <person name="Inagaki F."/>
            <person name="Takami H."/>
        </authorList>
    </citation>
    <scope>NUCLEOTIDE SEQUENCE</scope>
    <source>
        <strain evidence="1">Expedition CK06-06</strain>
    </source>
</reference>
<feature type="non-terminal residue" evidence="1">
    <location>
        <position position="71"/>
    </location>
</feature>